<comment type="caution">
    <text evidence="1">The sequence shown here is derived from an EMBL/GenBank/DDBJ whole genome shotgun (WGS) entry which is preliminary data.</text>
</comment>
<dbReference type="EMBL" id="SRYB01000001">
    <property type="protein sequence ID" value="TGY81036.1"/>
    <property type="molecule type" value="Genomic_DNA"/>
</dbReference>
<protein>
    <submittedName>
        <fullName evidence="1">Uncharacterized protein</fullName>
    </submittedName>
</protein>
<evidence type="ECO:0000313" key="1">
    <source>
        <dbReference type="EMBL" id="TGY81036.1"/>
    </source>
</evidence>
<organism evidence="1 2">
    <name type="scientific">Lepagella muris</name>
    <dbReference type="NCBI Taxonomy" id="3032870"/>
    <lineage>
        <taxon>Bacteria</taxon>
        <taxon>Pseudomonadati</taxon>
        <taxon>Bacteroidota</taxon>
        <taxon>Bacteroidia</taxon>
        <taxon>Bacteroidales</taxon>
        <taxon>Muribaculaceae</taxon>
        <taxon>Lepagella</taxon>
    </lineage>
</organism>
<accession>A0AC61RKL3</accession>
<keyword evidence="2" id="KW-1185">Reference proteome</keyword>
<gene>
    <name evidence="1" type="ORF">E5331_01245</name>
</gene>
<sequence>MRKIIALIIISLTILSVKAEETVTVSEIDFSSVGSYSMWNIGPATPVIQNGALYINNTTEANFWDLQYFVLDNFPVVNGVEYTVTAKVKGYHGNLPFNIGTWDATFGGDLNFSDSNDWQTVSKKLKSTIDASNAHLNFQTGHYTSPYSIAYVAITYVEAISGDEYVIPLIVNGNLATDDESSFCLKIDGERQHSFINNGEMVIDVPERTVDGWPWETQLCIMSHMPLKAGYKYQFSCQVKSSSPRSILIHANDGPDNYVYSYIAGNEINVTDEWKQYIVTEVVPTEADGFNVLALNLSTIIEPCTMYFKNFEWNFITKDPSLASVDNVVASQPVNHWTVYNILGVKVLDSDDESEIYNLNPGFYIVNGKKIAIRR</sequence>
<reference evidence="1" key="1">
    <citation type="submission" date="2019-04" db="EMBL/GenBank/DDBJ databases">
        <title>Microbes associate with the intestines of laboratory mice.</title>
        <authorList>
            <person name="Navarre W."/>
            <person name="Wong E."/>
            <person name="Huang K."/>
            <person name="Tropini C."/>
            <person name="Ng K."/>
            <person name="Yu B."/>
        </authorList>
    </citation>
    <scope>NUCLEOTIDE SEQUENCE</scope>
    <source>
        <strain evidence="1">NM04_E33</strain>
    </source>
</reference>
<proteinExistence type="predicted"/>
<dbReference type="Proteomes" id="UP000306319">
    <property type="component" value="Unassembled WGS sequence"/>
</dbReference>
<evidence type="ECO:0000313" key="2">
    <source>
        <dbReference type="Proteomes" id="UP000306319"/>
    </source>
</evidence>
<name>A0AC61RKL3_9BACT</name>